<feature type="transmembrane region" description="Helical" evidence="1">
    <location>
        <begin position="182"/>
        <end position="199"/>
    </location>
</feature>
<feature type="transmembrane region" description="Helical" evidence="1">
    <location>
        <begin position="115"/>
        <end position="139"/>
    </location>
</feature>
<keyword evidence="1" id="KW-0472">Membrane</keyword>
<name>A0A5M9JDL2_MONFR</name>
<organism evidence="2 3">
    <name type="scientific">Monilinia fructicola</name>
    <name type="common">Brown rot fungus</name>
    <name type="synonym">Ciboria fructicola</name>
    <dbReference type="NCBI Taxonomy" id="38448"/>
    <lineage>
        <taxon>Eukaryota</taxon>
        <taxon>Fungi</taxon>
        <taxon>Dikarya</taxon>
        <taxon>Ascomycota</taxon>
        <taxon>Pezizomycotina</taxon>
        <taxon>Leotiomycetes</taxon>
        <taxon>Helotiales</taxon>
        <taxon>Sclerotiniaceae</taxon>
        <taxon>Monilinia</taxon>
    </lineage>
</organism>
<feature type="transmembrane region" description="Helical" evidence="1">
    <location>
        <begin position="65"/>
        <end position="86"/>
    </location>
</feature>
<protein>
    <submittedName>
        <fullName evidence="2">Uncharacterized protein</fullName>
    </submittedName>
</protein>
<keyword evidence="1" id="KW-0812">Transmembrane</keyword>
<dbReference type="EMBL" id="VICG01000012">
    <property type="protein sequence ID" value="KAA8566443.1"/>
    <property type="molecule type" value="Genomic_DNA"/>
</dbReference>
<dbReference type="Proteomes" id="UP000322873">
    <property type="component" value="Unassembled WGS sequence"/>
</dbReference>
<feature type="transmembrane region" description="Helical" evidence="1">
    <location>
        <begin position="517"/>
        <end position="537"/>
    </location>
</feature>
<reference evidence="2 3" key="1">
    <citation type="submission" date="2019-06" db="EMBL/GenBank/DDBJ databases">
        <title>Genome Sequence of the Brown Rot Fungal Pathogen Monilinia fructicola.</title>
        <authorList>
            <person name="De Miccolis Angelini R.M."/>
            <person name="Landi L."/>
            <person name="Abate D."/>
            <person name="Pollastro S."/>
            <person name="Romanazzi G."/>
            <person name="Faretra F."/>
        </authorList>
    </citation>
    <scope>NUCLEOTIDE SEQUENCE [LARGE SCALE GENOMIC DNA]</scope>
    <source>
        <strain evidence="2 3">Mfrc123</strain>
    </source>
</reference>
<dbReference type="AlphaFoldDB" id="A0A5M9JDL2"/>
<keyword evidence="1" id="KW-1133">Transmembrane helix</keyword>
<evidence type="ECO:0000313" key="2">
    <source>
        <dbReference type="EMBL" id="KAA8566443.1"/>
    </source>
</evidence>
<keyword evidence="3" id="KW-1185">Reference proteome</keyword>
<evidence type="ECO:0000313" key="3">
    <source>
        <dbReference type="Proteomes" id="UP000322873"/>
    </source>
</evidence>
<evidence type="ECO:0000256" key="1">
    <source>
        <dbReference type="SAM" id="Phobius"/>
    </source>
</evidence>
<dbReference type="VEuPathDB" id="FungiDB:MFRU_057g00130"/>
<sequence length="602" mass="65395">MSEPGSTEQRSGLLKVEDAANVVTEEIQQVYHAGLFCHAPANQMQTNPSNPNTIGVLKFILGKQILLAFATGLSSTLACFGFTYWLSLQNITCPSWALECTATSFVANPLSELPLIQGIISLIHGLGLTCLFFVATTIAEPTLWPLLSRNSYTLVSIDVYLQGMRGSLPSIVGALFQVRDHFATVVLLCLALIAVLTQLDRAIIGQVYTLQNMTQTYQSEYQKGGGIGISIPASNSDGPLADPAINGFAYYTSWSKGLSMEPMPDLREFLVDRYNLSSLDSFTISGLKAQKSVNCSGRSLTIRDDYSAILNVTAKHSDTAVWIRTDPRLSCWIDSSQMLSNMTSITTIMFAAMDGSIEGGSTINHSGHNITSLQCDVRTELVQSTYQAGSGGPQMTTLSNASFHAPGNNITELANWLGGAATAFGIKVYNARPMFGVGLTSGDHGRLDAEKLPQGYTTIYAPDGNGWEINDWSQSALKNFINVTSGAVALAMSMQMTDGPVIIHSVSSFPRLDTAKTFLLLLPTGIILLTIAGLIAMNRWSHEVTRLQKIRLARIPEWTETLHGSEKAQKSNGLIDASDESVTDVRYRLRNEDHGVWRLDID</sequence>
<comment type="caution">
    <text evidence="2">The sequence shown here is derived from an EMBL/GenBank/DDBJ whole genome shotgun (WGS) entry which is preliminary data.</text>
</comment>
<proteinExistence type="predicted"/>
<accession>A0A5M9JDL2</accession>
<gene>
    <name evidence="2" type="ORF">EYC84_009006</name>
</gene>